<feature type="region of interest" description="Disordered" evidence="1">
    <location>
        <begin position="42"/>
        <end position="63"/>
    </location>
</feature>
<keyword evidence="4" id="KW-1185">Reference proteome</keyword>
<dbReference type="GO" id="GO:0016209">
    <property type="term" value="F:antioxidant activity"/>
    <property type="evidence" value="ECO:0007669"/>
    <property type="project" value="InterPro"/>
</dbReference>
<dbReference type="PROSITE" id="PS51352">
    <property type="entry name" value="THIOREDOXIN_2"/>
    <property type="match status" value="1"/>
</dbReference>
<reference evidence="3 4" key="1">
    <citation type="submission" date="2017-07" db="EMBL/GenBank/DDBJ databases">
        <authorList>
            <person name="Sun Z.S."/>
            <person name="Albrecht U."/>
            <person name="Echele G."/>
            <person name="Lee C.C."/>
        </authorList>
    </citation>
    <scope>NUCLEOTIDE SEQUENCE [LARGE SCALE GENOMIC DNA]</scope>
    <source>
        <strain evidence="4">type strain: KCTC 22618</strain>
    </source>
</reference>
<dbReference type="KEGG" id="tje:TJEJU_3659"/>
<dbReference type="InterPro" id="IPR013766">
    <property type="entry name" value="Thioredoxin_domain"/>
</dbReference>
<sequence length="305" mass="34943">MKNLIITIVTIAAGFGITYYVLDNVFVSQTNTNVAVVNSTPDVSPEIENTSESEVNTSEESNEIDNEMLPQGIDKHLASVDSWNNYYNENIDLSSNFIALNTKGEEIDKGDFLSNLSSGSYAPIKLLTGEEMYQLYNLNDSQNEIGKSIKDISTILFSYYNKEGTKMPEFNFTDLNGTKFTTENTQEKIVIMKCWYIDDEASIKEFKELNSLYDEYEAYEDVIFLSLAFDNSNKLKKFLIKNEFRYPVIPNQKDFIENQMEVDHFPTHLIIDEEGYIEKMVSSVEELKETLNKMSAPDLSEEMDQ</sequence>
<feature type="compositionally biased region" description="Low complexity" evidence="1">
    <location>
        <begin position="46"/>
        <end position="59"/>
    </location>
</feature>
<evidence type="ECO:0000313" key="3">
    <source>
        <dbReference type="EMBL" id="SNR17301.1"/>
    </source>
</evidence>
<dbReference type="RefSeq" id="WP_095074400.1">
    <property type="nucleotide sequence ID" value="NZ_LT899436.1"/>
</dbReference>
<evidence type="ECO:0000313" key="4">
    <source>
        <dbReference type="Proteomes" id="UP000215214"/>
    </source>
</evidence>
<dbReference type="InterPro" id="IPR036249">
    <property type="entry name" value="Thioredoxin-like_sf"/>
</dbReference>
<gene>
    <name evidence="3" type="ORF">TJEJU_3659</name>
</gene>
<dbReference type="CDD" id="cd02966">
    <property type="entry name" value="TlpA_like_family"/>
    <property type="match status" value="1"/>
</dbReference>
<evidence type="ECO:0000256" key="1">
    <source>
        <dbReference type="SAM" id="MobiDB-lite"/>
    </source>
</evidence>
<dbReference type="OrthoDB" id="9815205at2"/>
<dbReference type="PANTHER" id="PTHR42852:SF17">
    <property type="entry name" value="THIOREDOXIN-LIKE PROTEIN HI_1115"/>
    <property type="match status" value="1"/>
</dbReference>
<accession>A0A238UDR3</accession>
<organism evidence="3 4">
    <name type="scientific">Tenacibaculum jejuense</name>
    <dbReference type="NCBI Taxonomy" id="584609"/>
    <lineage>
        <taxon>Bacteria</taxon>
        <taxon>Pseudomonadati</taxon>
        <taxon>Bacteroidota</taxon>
        <taxon>Flavobacteriia</taxon>
        <taxon>Flavobacteriales</taxon>
        <taxon>Flavobacteriaceae</taxon>
        <taxon>Tenacibaculum</taxon>
    </lineage>
</organism>
<dbReference type="InterPro" id="IPR000866">
    <property type="entry name" value="AhpC/TSA"/>
</dbReference>
<dbReference type="EMBL" id="LT899436">
    <property type="protein sequence ID" value="SNR17301.1"/>
    <property type="molecule type" value="Genomic_DNA"/>
</dbReference>
<feature type="domain" description="Thioredoxin" evidence="2">
    <location>
        <begin position="161"/>
        <end position="305"/>
    </location>
</feature>
<dbReference type="Pfam" id="PF00578">
    <property type="entry name" value="AhpC-TSA"/>
    <property type="match status" value="1"/>
</dbReference>
<proteinExistence type="predicted"/>
<dbReference type="GO" id="GO:0016491">
    <property type="term" value="F:oxidoreductase activity"/>
    <property type="evidence" value="ECO:0007669"/>
    <property type="project" value="InterPro"/>
</dbReference>
<dbReference type="SUPFAM" id="SSF52833">
    <property type="entry name" value="Thioredoxin-like"/>
    <property type="match status" value="1"/>
</dbReference>
<name>A0A238UDR3_9FLAO</name>
<dbReference type="Gene3D" id="3.40.30.10">
    <property type="entry name" value="Glutaredoxin"/>
    <property type="match status" value="1"/>
</dbReference>
<dbReference type="Proteomes" id="UP000215214">
    <property type="component" value="Chromosome TJEJU"/>
</dbReference>
<protein>
    <recommendedName>
        <fullName evidence="2">Thioredoxin domain-containing protein</fullName>
    </recommendedName>
</protein>
<dbReference type="AlphaFoldDB" id="A0A238UDR3"/>
<evidence type="ECO:0000259" key="2">
    <source>
        <dbReference type="PROSITE" id="PS51352"/>
    </source>
</evidence>
<dbReference type="InterPro" id="IPR050553">
    <property type="entry name" value="Thioredoxin_ResA/DsbE_sf"/>
</dbReference>
<dbReference type="PANTHER" id="PTHR42852">
    <property type="entry name" value="THIOL:DISULFIDE INTERCHANGE PROTEIN DSBE"/>
    <property type="match status" value="1"/>
</dbReference>